<dbReference type="GO" id="GO:0007165">
    <property type="term" value="P:signal transduction"/>
    <property type="evidence" value="ECO:0007669"/>
    <property type="project" value="UniProtKB-KW"/>
</dbReference>
<evidence type="ECO:0000256" key="5">
    <source>
        <dbReference type="ARBA" id="ARBA00022725"/>
    </source>
</evidence>
<keyword evidence="11" id="KW-1185">Reference proteome</keyword>
<dbReference type="RefSeq" id="XP_011311471.1">
    <property type="nucleotide sequence ID" value="XM_011313169.1"/>
</dbReference>
<keyword evidence="4 10" id="KW-0812">Transmembrane</keyword>
<dbReference type="OrthoDB" id="7548151at2759"/>
<dbReference type="PANTHER" id="PTHR21137:SF35">
    <property type="entry name" value="ODORANT RECEPTOR 19A-RELATED"/>
    <property type="match status" value="1"/>
</dbReference>
<evidence type="ECO:0000256" key="1">
    <source>
        <dbReference type="ARBA" id="ARBA00004651"/>
    </source>
</evidence>
<keyword evidence="3" id="KW-0716">Sensory transduction</keyword>
<evidence type="ECO:0000256" key="3">
    <source>
        <dbReference type="ARBA" id="ARBA00022606"/>
    </source>
</evidence>
<dbReference type="PANTHER" id="PTHR21137">
    <property type="entry name" value="ODORANT RECEPTOR"/>
    <property type="match status" value="1"/>
</dbReference>
<dbReference type="Proteomes" id="UP000694866">
    <property type="component" value="Unplaced"/>
</dbReference>
<keyword evidence="5" id="KW-0552">Olfaction</keyword>
<feature type="non-terminal residue" evidence="12">
    <location>
        <position position="1"/>
    </location>
</feature>
<gene>
    <name evidence="12" type="primary">LOC105271559</name>
</gene>
<feature type="transmembrane region" description="Helical" evidence="10">
    <location>
        <begin position="68"/>
        <end position="90"/>
    </location>
</feature>
<dbReference type="AlphaFoldDB" id="A0A9R1U766"/>
<protein>
    <submittedName>
        <fullName evidence="12">Uncharacterized protein</fullName>
    </submittedName>
</protein>
<feature type="transmembrane region" description="Helical" evidence="10">
    <location>
        <begin position="169"/>
        <end position="189"/>
    </location>
</feature>
<evidence type="ECO:0000256" key="7">
    <source>
        <dbReference type="ARBA" id="ARBA00023136"/>
    </source>
</evidence>
<dbReference type="GO" id="GO:0005549">
    <property type="term" value="F:odorant binding"/>
    <property type="evidence" value="ECO:0007669"/>
    <property type="project" value="InterPro"/>
</dbReference>
<dbReference type="GO" id="GO:0004984">
    <property type="term" value="F:olfactory receptor activity"/>
    <property type="evidence" value="ECO:0007669"/>
    <property type="project" value="InterPro"/>
</dbReference>
<keyword evidence="2" id="KW-1003">Cell membrane</keyword>
<keyword evidence="9" id="KW-0807">Transducer</keyword>
<sequence length="193" mass="22295">SAKSQEKVHTTLYLLFFRLHLERLHIKAGQDRNDPSNNLQLIKNLKHCSDLQTQILNFVDNLESSYNIALLIIVGVNILTVVLTGMTAIIKKSHPNEMSRMAFVSAGALCHLFWISWMGHALQIQSEKVFLSAYQSRWYDMPWRLQLMIIPIMMRSLRPCQLTAGRVYIMSMESFGNALRLMMSIFTVFNSMR</sequence>
<evidence type="ECO:0000256" key="10">
    <source>
        <dbReference type="SAM" id="Phobius"/>
    </source>
</evidence>
<comment type="subcellular location">
    <subcellularLocation>
        <location evidence="1">Cell membrane</location>
        <topology evidence="1">Multi-pass membrane protein</topology>
    </subcellularLocation>
</comment>
<keyword evidence="7 10" id="KW-0472">Membrane</keyword>
<dbReference type="GO" id="GO:0005886">
    <property type="term" value="C:plasma membrane"/>
    <property type="evidence" value="ECO:0007669"/>
    <property type="project" value="UniProtKB-SubCell"/>
</dbReference>
<evidence type="ECO:0000313" key="12">
    <source>
        <dbReference type="RefSeq" id="XP_011311471.1"/>
    </source>
</evidence>
<dbReference type="GeneID" id="105271559"/>
<feature type="transmembrane region" description="Helical" evidence="10">
    <location>
        <begin position="102"/>
        <end position="121"/>
    </location>
</feature>
<dbReference type="InterPro" id="IPR004117">
    <property type="entry name" value="7tm6_olfct_rcpt"/>
</dbReference>
<evidence type="ECO:0000256" key="4">
    <source>
        <dbReference type="ARBA" id="ARBA00022692"/>
    </source>
</evidence>
<evidence type="ECO:0000256" key="9">
    <source>
        <dbReference type="ARBA" id="ARBA00023224"/>
    </source>
</evidence>
<name>A0A9R1U766_9HYME</name>
<organism evidence="11 12">
    <name type="scientific">Fopius arisanus</name>
    <dbReference type="NCBI Taxonomy" id="64838"/>
    <lineage>
        <taxon>Eukaryota</taxon>
        <taxon>Metazoa</taxon>
        <taxon>Ecdysozoa</taxon>
        <taxon>Arthropoda</taxon>
        <taxon>Hexapoda</taxon>
        <taxon>Insecta</taxon>
        <taxon>Pterygota</taxon>
        <taxon>Neoptera</taxon>
        <taxon>Endopterygota</taxon>
        <taxon>Hymenoptera</taxon>
        <taxon>Apocrita</taxon>
        <taxon>Ichneumonoidea</taxon>
        <taxon>Braconidae</taxon>
        <taxon>Opiinae</taxon>
        <taxon>Fopius</taxon>
    </lineage>
</organism>
<evidence type="ECO:0000256" key="6">
    <source>
        <dbReference type="ARBA" id="ARBA00022989"/>
    </source>
</evidence>
<dbReference type="KEGG" id="fas:105271559"/>
<dbReference type="Pfam" id="PF02949">
    <property type="entry name" value="7tm_6"/>
    <property type="match status" value="1"/>
</dbReference>
<reference evidence="12" key="1">
    <citation type="submission" date="2025-08" db="UniProtKB">
        <authorList>
            <consortium name="RefSeq"/>
        </authorList>
    </citation>
    <scope>IDENTIFICATION</scope>
    <source>
        <strain evidence="12">USDA-PBARC FA_bdor</strain>
        <tissue evidence="12">Whole organism</tissue>
    </source>
</reference>
<accession>A0A9R1U766</accession>
<keyword evidence="8" id="KW-0675">Receptor</keyword>
<evidence type="ECO:0000256" key="8">
    <source>
        <dbReference type="ARBA" id="ARBA00023170"/>
    </source>
</evidence>
<proteinExistence type="predicted"/>
<evidence type="ECO:0000313" key="11">
    <source>
        <dbReference type="Proteomes" id="UP000694866"/>
    </source>
</evidence>
<keyword evidence="6 10" id="KW-1133">Transmembrane helix</keyword>
<evidence type="ECO:0000256" key="2">
    <source>
        <dbReference type="ARBA" id="ARBA00022475"/>
    </source>
</evidence>